<sequence>MVHAIDDQAEAASRAEANPADRMAGIGDFDPATGKTQTHGRPSSTIVFGDEIVRIGVERPGHRLHDRGDAAAGQSHTFAAQFPYRVLDLGIAEQHAVCASNGALMVGLHPVLGVDAALLSRVFDQVGWTLPSTTRCRSPSFRTGSGSPAPDRGFHYGMWDTTILSAIHGLSAAALHATRPALKPHHPAAHHRRRYLGA</sequence>
<keyword evidence="3" id="KW-0808">Transferase</keyword>
<protein>
    <submittedName>
        <fullName evidence="7">Uncharacterized protein</fullName>
    </submittedName>
</protein>
<evidence type="ECO:0000256" key="5">
    <source>
        <dbReference type="ARBA" id="ARBA00023052"/>
    </source>
</evidence>
<dbReference type="SUPFAM" id="SSF52518">
    <property type="entry name" value="Thiamin diphosphate-binding fold (THDP-binding)"/>
    <property type="match status" value="1"/>
</dbReference>
<proteinExistence type="predicted"/>
<evidence type="ECO:0000313" key="7">
    <source>
        <dbReference type="EMBL" id="GAA3642211.1"/>
    </source>
</evidence>
<keyword evidence="8" id="KW-1185">Reference proteome</keyword>
<dbReference type="PANTHER" id="PTHR43322:SF5">
    <property type="entry name" value="1-DEOXY-D-XYLULOSE-5-PHOSPHATE SYNTHASE, CHLOROPLASTIC"/>
    <property type="match status" value="1"/>
</dbReference>
<evidence type="ECO:0000313" key="8">
    <source>
        <dbReference type="Proteomes" id="UP001500711"/>
    </source>
</evidence>
<name>A0ABP7AX65_9PSEU</name>
<keyword evidence="5" id="KW-0786">Thiamine pyrophosphate</keyword>
<dbReference type="Gene3D" id="3.40.50.970">
    <property type="match status" value="1"/>
</dbReference>
<reference evidence="8" key="1">
    <citation type="journal article" date="2019" name="Int. J. Syst. Evol. Microbiol.">
        <title>The Global Catalogue of Microorganisms (GCM) 10K type strain sequencing project: providing services to taxonomists for standard genome sequencing and annotation.</title>
        <authorList>
            <consortium name="The Broad Institute Genomics Platform"/>
            <consortium name="The Broad Institute Genome Sequencing Center for Infectious Disease"/>
            <person name="Wu L."/>
            <person name="Ma J."/>
        </authorList>
    </citation>
    <scope>NUCLEOTIDE SEQUENCE [LARGE SCALE GENOMIC DNA]</scope>
    <source>
        <strain evidence="8">JCM 17494</strain>
    </source>
</reference>
<evidence type="ECO:0000256" key="4">
    <source>
        <dbReference type="ARBA" id="ARBA00022842"/>
    </source>
</evidence>
<evidence type="ECO:0000256" key="6">
    <source>
        <dbReference type="SAM" id="MobiDB-lite"/>
    </source>
</evidence>
<gene>
    <name evidence="7" type="ORF">GCM10022267_31080</name>
</gene>
<organism evidence="7 8">
    <name type="scientific">Lentzea roselyniae</name>
    <dbReference type="NCBI Taxonomy" id="531940"/>
    <lineage>
        <taxon>Bacteria</taxon>
        <taxon>Bacillati</taxon>
        <taxon>Actinomycetota</taxon>
        <taxon>Actinomycetes</taxon>
        <taxon>Pseudonocardiales</taxon>
        <taxon>Pseudonocardiaceae</taxon>
        <taxon>Lentzea</taxon>
    </lineage>
</organism>
<feature type="compositionally biased region" description="Low complexity" evidence="6">
    <location>
        <begin position="10"/>
        <end position="20"/>
    </location>
</feature>
<dbReference type="InterPro" id="IPR005477">
    <property type="entry name" value="Dxylulose-5-P_synthase"/>
</dbReference>
<accession>A0ABP7AX65</accession>
<feature type="region of interest" description="Disordered" evidence="6">
    <location>
        <begin position="1"/>
        <end position="43"/>
    </location>
</feature>
<dbReference type="Proteomes" id="UP001500711">
    <property type="component" value="Unassembled WGS sequence"/>
</dbReference>
<dbReference type="EMBL" id="BAABBE010000007">
    <property type="protein sequence ID" value="GAA3642211.1"/>
    <property type="molecule type" value="Genomic_DNA"/>
</dbReference>
<comment type="caution">
    <text evidence="7">The sequence shown here is derived from an EMBL/GenBank/DDBJ whole genome shotgun (WGS) entry which is preliminary data.</text>
</comment>
<keyword evidence="4" id="KW-0460">Magnesium</keyword>
<evidence type="ECO:0000256" key="1">
    <source>
        <dbReference type="ARBA" id="ARBA00001946"/>
    </source>
</evidence>
<dbReference type="RefSeq" id="WP_346130579.1">
    <property type="nucleotide sequence ID" value="NZ_BAABBE010000007.1"/>
</dbReference>
<dbReference type="PANTHER" id="PTHR43322">
    <property type="entry name" value="1-D-DEOXYXYLULOSE 5-PHOSPHATE SYNTHASE-RELATED"/>
    <property type="match status" value="1"/>
</dbReference>
<evidence type="ECO:0000256" key="3">
    <source>
        <dbReference type="ARBA" id="ARBA00022679"/>
    </source>
</evidence>
<evidence type="ECO:0000256" key="2">
    <source>
        <dbReference type="ARBA" id="ARBA00011738"/>
    </source>
</evidence>
<comment type="subunit">
    <text evidence="2">Homodimer.</text>
</comment>
<dbReference type="InterPro" id="IPR029061">
    <property type="entry name" value="THDP-binding"/>
</dbReference>
<comment type="cofactor">
    <cofactor evidence="1">
        <name>Mg(2+)</name>
        <dbReference type="ChEBI" id="CHEBI:18420"/>
    </cofactor>
</comment>
<feature type="compositionally biased region" description="Polar residues" evidence="6">
    <location>
        <begin position="34"/>
        <end position="43"/>
    </location>
</feature>